<evidence type="ECO:0000313" key="3">
    <source>
        <dbReference type="Proteomes" id="UP000183832"/>
    </source>
</evidence>
<feature type="signal peptide" evidence="1">
    <location>
        <begin position="1"/>
        <end position="35"/>
    </location>
</feature>
<dbReference type="EMBL" id="CVRI01000065">
    <property type="protein sequence ID" value="CRL05686.1"/>
    <property type="molecule type" value="Genomic_DNA"/>
</dbReference>
<accession>A0A1J1J2L6</accession>
<sequence length="94" mass="10509">MVKWMSETSDNQLKWFLAKLFSLFLNSLLVLKGNADRGSNQMIDFCCCAGTIYGMRNVLSSCKEKAQYGSVNISSVGKPFKSFTQNPNKGKDKI</sequence>
<organism evidence="2 3">
    <name type="scientific">Clunio marinus</name>
    <dbReference type="NCBI Taxonomy" id="568069"/>
    <lineage>
        <taxon>Eukaryota</taxon>
        <taxon>Metazoa</taxon>
        <taxon>Ecdysozoa</taxon>
        <taxon>Arthropoda</taxon>
        <taxon>Hexapoda</taxon>
        <taxon>Insecta</taxon>
        <taxon>Pterygota</taxon>
        <taxon>Neoptera</taxon>
        <taxon>Endopterygota</taxon>
        <taxon>Diptera</taxon>
        <taxon>Nematocera</taxon>
        <taxon>Chironomoidea</taxon>
        <taxon>Chironomidae</taxon>
        <taxon>Clunio</taxon>
    </lineage>
</organism>
<dbReference type="AlphaFoldDB" id="A0A1J1J2L6"/>
<feature type="chain" id="PRO_5013380452" evidence="1">
    <location>
        <begin position="36"/>
        <end position="94"/>
    </location>
</feature>
<reference evidence="2 3" key="1">
    <citation type="submission" date="2015-04" db="EMBL/GenBank/DDBJ databases">
        <authorList>
            <person name="Syromyatnikov M.Y."/>
            <person name="Popov V.N."/>
        </authorList>
    </citation>
    <scope>NUCLEOTIDE SEQUENCE [LARGE SCALE GENOMIC DNA]</scope>
</reference>
<proteinExistence type="predicted"/>
<gene>
    <name evidence="2" type="ORF">CLUMA_CG018718</name>
</gene>
<dbReference type="Proteomes" id="UP000183832">
    <property type="component" value="Unassembled WGS sequence"/>
</dbReference>
<evidence type="ECO:0000313" key="2">
    <source>
        <dbReference type="EMBL" id="CRL05686.1"/>
    </source>
</evidence>
<protein>
    <submittedName>
        <fullName evidence="2">CLUMA_CG018718, isoform A</fullName>
    </submittedName>
</protein>
<evidence type="ECO:0000256" key="1">
    <source>
        <dbReference type="SAM" id="SignalP"/>
    </source>
</evidence>
<keyword evidence="3" id="KW-1185">Reference proteome</keyword>
<keyword evidence="1" id="KW-0732">Signal</keyword>
<name>A0A1J1J2L6_9DIPT</name>